<accession>A0A1V4KQY2</accession>
<evidence type="ECO:0000256" key="1">
    <source>
        <dbReference type="SAM" id="MobiDB-lite"/>
    </source>
</evidence>
<sequence length="126" mass="13811">MVLTSGRSSSPSSGDLCRGDVSSGCFSHLQPLQIYLSAMSCSVELMGWQKHQEHLLVHMSSTPVINASPGKKTLQEQKMSRPALHDLHKPNQTGDQTLGITAEKFAPLLGIYKPTLPCAFYRKSKQ</sequence>
<proteinExistence type="predicted"/>
<evidence type="ECO:0000313" key="2">
    <source>
        <dbReference type="EMBL" id="OPJ86829.1"/>
    </source>
</evidence>
<organism evidence="2 3">
    <name type="scientific">Patagioenas fasciata monilis</name>
    <dbReference type="NCBI Taxonomy" id="372326"/>
    <lineage>
        <taxon>Eukaryota</taxon>
        <taxon>Metazoa</taxon>
        <taxon>Chordata</taxon>
        <taxon>Craniata</taxon>
        <taxon>Vertebrata</taxon>
        <taxon>Euteleostomi</taxon>
        <taxon>Archelosauria</taxon>
        <taxon>Archosauria</taxon>
        <taxon>Dinosauria</taxon>
        <taxon>Saurischia</taxon>
        <taxon>Theropoda</taxon>
        <taxon>Coelurosauria</taxon>
        <taxon>Aves</taxon>
        <taxon>Neognathae</taxon>
        <taxon>Neoaves</taxon>
        <taxon>Columbimorphae</taxon>
        <taxon>Columbiformes</taxon>
        <taxon>Columbidae</taxon>
        <taxon>Patagioenas</taxon>
    </lineage>
</organism>
<comment type="caution">
    <text evidence="2">The sequence shown here is derived from an EMBL/GenBank/DDBJ whole genome shotgun (WGS) entry which is preliminary data.</text>
</comment>
<protein>
    <submittedName>
        <fullName evidence="2">Uncharacterized protein</fullName>
    </submittedName>
</protein>
<feature type="compositionally biased region" description="Basic and acidic residues" evidence="1">
    <location>
        <begin position="73"/>
        <end position="89"/>
    </location>
</feature>
<gene>
    <name evidence="2" type="ORF">AV530_009047</name>
</gene>
<reference evidence="2 3" key="1">
    <citation type="submission" date="2016-02" db="EMBL/GenBank/DDBJ databases">
        <title>Band-tailed pigeon sequencing and assembly.</title>
        <authorList>
            <person name="Soares A.E."/>
            <person name="Novak B.J."/>
            <person name="Rice E.S."/>
            <person name="O'Connell B."/>
            <person name="Chang D."/>
            <person name="Weber S."/>
            <person name="Shapiro B."/>
        </authorList>
    </citation>
    <scope>NUCLEOTIDE SEQUENCE [LARGE SCALE GENOMIC DNA]</scope>
    <source>
        <strain evidence="2">BTP2013</strain>
        <tissue evidence="2">Blood</tissue>
    </source>
</reference>
<name>A0A1V4KQY2_PATFA</name>
<feature type="region of interest" description="Disordered" evidence="1">
    <location>
        <begin position="66"/>
        <end position="95"/>
    </location>
</feature>
<dbReference type="Proteomes" id="UP000190648">
    <property type="component" value="Unassembled WGS sequence"/>
</dbReference>
<evidence type="ECO:0000313" key="3">
    <source>
        <dbReference type="Proteomes" id="UP000190648"/>
    </source>
</evidence>
<dbReference type="EMBL" id="LSYS01002180">
    <property type="protein sequence ID" value="OPJ86829.1"/>
    <property type="molecule type" value="Genomic_DNA"/>
</dbReference>
<keyword evidence="3" id="KW-1185">Reference proteome</keyword>
<dbReference type="AlphaFoldDB" id="A0A1V4KQY2"/>